<dbReference type="RefSeq" id="WP_062941283.1">
    <property type="nucleotide sequence ID" value="NZ_CP171844.1"/>
</dbReference>
<accession>A0A154IMH7</accession>
<protein>
    <recommendedName>
        <fullName evidence="7">TRAP transporter small permease protein</fullName>
    </recommendedName>
</protein>
<gene>
    <name evidence="9" type="ORF">A4A59_01755</name>
</gene>
<feature type="transmembrane region" description="Helical" evidence="7">
    <location>
        <begin position="124"/>
        <end position="146"/>
    </location>
</feature>
<dbReference type="Pfam" id="PF04290">
    <property type="entry name" value="DctQ"/>
    <property type="match status" value="1"/>
</dbReference>
<sequence length="154" mass="16477">MKRLASSAVFVMTIVGVLVVVALILSTGLGAVGRYLGLSGITWSFEMVGILFLWTTAIGAVLSEVAGENVSIDGNTSTSGRNRWFRIYHNLILLTVAAAFLWSGKAMLARTGFVPTPVMRAPSWTVQSIIVFMGATLAVIAIARIVSAFRERGQ</sequence>
<feature type="domain" description="Tripartite ATP-independent periplasmic transporters DctQ component" evidence="8">
    <location>
        <begin position="24"/>
        <end position="150"/>
    </location>
</feature>
<dbReference type="InterPro" id="IPR055348">
    <property type="entry name" value="DctQ"/>
</dbReference>
<comment type="subunit">
    <text evidence="7">The complex comprises the extracytoplasmic solute receptor protein and the two transmembrane proteins.</text>
</comment>
<evidence type="ECO:0000256" key="7">
    <source>
        <dbReference type="RuleBase" id="RU369079"/>
    </source>
</evidence>
<feature type="transmembrane region" description="Helical" evidence="7">
    <location>
        <begin position="7"/>
        <end position="31"/>
    </location>
</feature>
<evidence type="ECO:0000313" key="9">
    <source>
        <dbReference type="EMBL" id="KZB01626.1"/>
    </source>
</evidence>
<keyword evidence="6 7" id="KW-0472">Membrane</keyword>
<proteinExistence type="inferred from homology"/>
<dbReference type="AlphaFoldDB" id="A0A154IMH7"/>
<feature type="transmembrane region" description="Helical" evidence="7">
    <location>
        <begin position="43"/>
        <end position="66"/>
    </location>
</feature>
<evidence type="ECO:0000259" key="8">
    <source>
        <dbReference type="Pfam" id="PF04290"/>
    </source>
</evidence>
<evidence type="ECO:0000256" key="4">
    <source>
        <dbReference type="ARBA" id="ARBA00022692"/>
    </source>
</evidence>
<comment type="function">
    <text evidence="7">Part of the tripartite ATP-independent periplasmic (TRAP) transport system.</text>
</comment>
<keyword evidence="4 7" id="KW-0812">Transmembrane</keyword>
<keyword evidence="5 7" id="KW-1133">Transmembrane helix</keyword>
<keyword evidence="3" id="KW-1003">Cell membrane</keyword>
<comment type="subcellular location">
    <subcellularLocation>
        <location evidence="7">Cell inner membrane</location>
        <topology evidence="7">Multi-pass membrane protein</topology>
    </subcellularLocation>
    <subcellularLocation>
        <location evidence="1">Cell membrane</location>
        <topology evidence="1">Multi-pass membrane protein</topology>
    </subcellularLocation>
</comment>
<reference evidence="9" key="1">
    <citation type="submission" date="2016-03" db="EMBL/GenBank/DDBJ databases">
        <title>Microsymbionts genomes from the relict species Vavilovia formosa.</title>
        <authorList>
            <person name="Chirak E."/>
            <person name="Kimeklis A."/>
            <person name="Kopat V."/>
            <person name="Andronov E."/>
        </authorList>
    </citation>
    <scope>NUCLEOTIDE SEQUENCE [LARGE SCALE GENOMIC DNA]</scope>
    <source>
        <strain evidence="9">Vaf12</strain>
    </source>
</reference>
<dbReference type="GO" id="GO:0022857">
    <property type="term" value="F:transmembrane transporter activity"/>
    <property type="evidence" value="ECO:0007669"/>
    <property type="project" value="UniProtKB-UniRule"/>
</dbReference>
<evidence type="ECO:0000256" key="2">
    <source>
        <dbReference type="ARBA" id="ARBA00022448"/>
    </source>
</evidence>
<dbReference type="EMBL" id="LVYU01000079">
    <property type="protein sequence ID" value="KZB01626.1"/>
    <property type="molecule type" value="Genomic_DNA"/>
</dbReference>
<keyword evidence="2 7" id="KW-0813">Transport</keyword>
<feature type="transmembrane region" description="Helical" evidence="7">
    <location>
        <begin position="87"/>
        <end position="104"/>
    </location>
</feature>
<evidence type="ECO:0000256" key="6">
    <source>
        <dbReference type="ARBA" id="ARBA00023136"/>
    </source>
</evidence>
<evidence type="ECO:0000256" key="3">
    <source>
        <dbReference type="ARBA" id="ARBA00022475"/>
    </source>
</evidence>
<comment type="caution">
    <text evidence="9">The sequence shown here is derived from an EMBL/GenBank/DDBJ whole genome shotgun (WGS) entry which is preliminary data.</text>
</comment>
<name>A0A154IMH7_RHILE</name>
<dbReference type="GO" id="GO:0005886">
    <property type="term" value="C:plasma membrane"/>
    <property type="evidence" value="ECO:0007669"/>
    <property type="project" value="UniProtKB-SubCell"/>
</dbReference>
<comment type="similarity">
    <text evidence="7">Belongs to the TRAP transporter small permease family.</text>
</comment>
<keyword evidence="7" id="KW-0997">Cell inner membrane</keyword>
<evidence type="ECO:0000256" key="1">
    <source>
        <dbReference type="ARBA" id="ARBA00004651"/>
    </source>
</evidence>
<organism evidence="9">
    <name type="scientific">Rhizobium leguminosarum</name>
    <dbReference type="NCBI Taxonomy" id="384"/>
    <lineage>
        <taxon>Bacteria</taxon>
        <taxon>Pseudomonadati</taxon>
        <taxon>Pseudomonadota</taxon>
        <taxon>Alphaproteobacteria</taxon>
        <taxon>Hyphomicrobiales</taxon>
        <taxon>Rhizobiaceae</taxon>
        <taxon>Rhizobium/Agrobacterium group</taxon>
        <taxon>Rhizobium</taxon>
    </lineage>
</organism>
<evidence type="ECO:0000256" key="5">
    <source>
        <dbReference type="ARBA" id="ARBA00022989"/>
    </source>
</evidence>